<dbReference type="InterPro" id="IPR052059">
    <property type="entry name" value="CR_Ser/Thr_kinase"/>
</dbReference>
<dbReference type="GO" id="GO:0004674">
    <property type="term" value="F:protein serine/threonine kinase activity"/>
    <property type="evidence" value="ECO:0007669"/>
    <property type="project" value="UniProtKB-KW"/>
</dbReference>
<gene>
    <name evidence="22" type="ORF">U9M48_018759</name>
</gene>
<dbReference type="InterPro" id="IPR000719">
    <property type="entry name" value="Prot_kinase_dom"/>
</dbReference>
<comment type="subcellular location">
    <subcellularLocation>
        <location evidence="1">Membrane</location>
        <topology evidence="1">Single-pass membrane protein</topology>
    </subcellularLocation>
</comment>
<evidence type="ECO:0000256" key="10">
    <source>
        <dbReference type="ARBA" id="ARBA00022840"/>
    </source>
</evidence>
<protein>
    <recommendedName>
        <fullName evidence="24">Cysteine-rich receptor-like protein kinase 2</fullName>
    </recommendedName>
</protein>
<evidence type="ECO:0000256" key="12">
    <source>
        <dbReference type="ARBA" id="ARBA00023136"/>
    </source>
</evidence>
<dbReference type="CDD" id="cd14066">
    <property type="entry name" value="STKc_IRAK"/>
    <property type="match status" value="2"/>
</dbReference>
<feature type="binding site" evidence="17">
    <location>
        <position position="365"/>
    </location>
    <ligand>
        <name>ATP</name>
        <dbReference type="ChEBI" id="CHEBI:30616"/>
    </ligand>
</feature>
<keyword evidence="2" id="KW-0723">Serine/threonine-protein kinase</keyword>
<evidence type="ECO:0000256" key="2">
    <source>
        <dbReference type="ARBA" id="ARBA00022527"/>
    </source>
</evidence>
<evidence type="ECO:0000256" key="8">
    <source>
        <dbReference type="ARBA" id="ARBA00022741"/>
    </source>
</evidence>
<dbReference type="CDD" id="cd23509">
    <property type="entry name" value="Gnk2-like"/>
    <property type="match status" value="4"/>
</dbReference>
<dbReference type="SMART" id="SM00220">
    <property type="entry name" value="S_TKc"/>
    <property type="match status" value="2"/>
</dbReference>
<keyword evidence="5 18" id="KW-0812">Transmembrane</keyword>
<keyword evidence="10 17" id="KW-0067">ATP-binding</keyword>
<dbReference type="Gene3D" id="3.30.430.20">
    <property type="entry name" value="Gnk2 domain, C-X8-C-X2-C motif"/>
    <property type="match status" value="4"/>
</dbReference>
<dbReference type="Pfam" id="PF07714">
    <property type="entry name" value="PK_Tyr_Ser-Thr"/>
    <property type="match status" value="1"/>
</dbReference>
<keyword evidence="4" id="KW-0808">Transferase</keyword>
<evidence type="ECO:0000259" key="21">
    <source>
        <dbReference type="PROSITE" id="PS51473"/>
    </source>
</evidence>
<evidence type="ECO:0000256" key="13">
    <source>
        <dbReference type="ARBA" id="ARBA00023170"/>
    </source>
</evidence>
<feature type="signal peptide" evidence="19">
    <location>
        <begin position="1"/>
        <end position="26"/>
    </location>
</feature>
<evidence type="ECO:0000256" key="16">
    <source>
        <dbReference type="ARBA" id="ARBA00047951"/>
    </source>
</evidence>
<feature type="chain" id="PRO_5043011360" description="Cysteine-rich receptor-like protein kinase 2" evidence="19">
    <location>
        <begin position="27"/>
        <end position="1369"/>
    </location>
</feature>
<dbReference type="Pfam" id="PF01657">
    <property type="entry name" value="Stress-antifung"/>
    <property type="match status" value="4"/>
</dbReference>
<evidence type="ECO:0000256" key="4">
    <source>
        <dbReference type="ARBA" id="ARBA00022679"/>
    </source>
</evidence>
<evidence type="ECO:0000256" key="5">
    <source>
        <dbReference type="ARBA" id="ARBA00022692"/>
    </source>
</evidence>
<dbReference type="SUPFAM" id="SSF56112">
    <property type="entry name" value="Protein kinase-like (PK-like)"/>
    <property type="match status" value="2"/>
</dbReference>
<evidence type="ECO:0000256" key="15">
    <source>
        <dbReference type="ARBA" id="ARBA00047558"/>
    </source>
</evidence>
<dbReference type="InterPro" id="IPR011009">
    <property type="entry name" value="Kinase-like_dom_sf"/>
</dbReference>
<evidence type="ECO:0000256" key="14">
    <source>
        <dbReference type="ARBA" id="ARBA00023180"/>
    </source>
</evidence>
<sequence length="1369" mass="149002">MAPPPQPPRLGLALAVLLALCAASSADPRATVAGQTCAPGTAVSGSTLADNFVPSMDDLNTVVSANGFGTSAVGSGPNTVFGLGQCQRDLSPVDCKLCFAEVRSLLPKCYPRVGGRLYLDGCFGRYANYSFFGEALDAATDATVCGATAAEGNNYTGAAADPRAFGAAVRAVLANVTEAAAALPGSQGFGVGSATSGGATAFALAQCWESLNGTACAQCLRAASAAVADCAPATEGRALFAGCYLRYSTRLFWNVNATAGSGASGNNGVVWILLGSFLGAFAIILVIGFMAWKKRKLRRRKECSSFLDMYEDGLSLRITQSSLNFKYEELRKATNYFDPSNKLGQGSYGAVYKAVLLDGKEVAVKRLFLNTRQWADQFFNEVDLISQVRHKNLVKLLGCSMNGPESLLVYEYYLNKSLDLFLFGRRRNLTWDLRVDIIQGIAEGLSYLHEESEIRIIHRDIKASNILLDDKLKPKITDFGLARAFGEDVTHLTTGVAGTLGYMAPEYIVHGHLTEKADVFSYGVLVLEIVTGKRCSSSNGSHAGQVLLTKVWKHYKDNTVDMIVDRSIYEDTIRDEAMHILRIGLLCTQANPDDRPPMGKVVEMLRNHRNDLEIVLSDPPFLNVEAVEEIKEGEHSRLLSTNSAPSLPALRASWPPIASEEERRGETEKAGGRVVVSPAFSVANFSMKNSDKNKKQSGSVSASEMRYYCRLFLLAPVIVACLSSSWMITTTLADPRATVVREFCNKTKDDGPGAVWANNFVVAFDNLNSDLEQKGWGTTSVGQDPITFYALAQCLEDLSSVDCTLCYSEIRSLLPKCYPEIGGRIYLDGCFTRYANYSFFDDVMDSLDTSVCSSSNRSSDQQGFSSAVNTVLSNVTSLAVKSNRGFAVGSVNRSPEAAAYALAQCWENLNTSSCAACLSAAAASVARCAPAEEGRALFAGCFIRYSTAPFWNSEDSASISSAKKRVVLWTVLSSSVVVTWKRKKAREARERSLRGLYGSELPARISQSSLNFSYKDLKKATSSFSVANKIGQGSNGTVYKAVLPGGNEVAAKRLFLNTKQCIDQFFNEVDVISQVRHKNLVKLLGCSVDGPESFLIYEYHFNRSLDLFIFADDQNGHLDWQQRFDVIYGIAEGLCYLHEESETRIIHRDIKASNVLLDQKLKPKIADFGLARVLCGDRTHLTTGIAGTVGYMAPEYVVHGHLTEKADVYSFGVLVIEIITGKRCCGSTGSHSGHSLLAEVWHSYKTNTIMEKVVDARLQQEGGASEEIKRVVQIGLMCTQANPGERPSMSRVVEFLRDRDGARGDNTEHVLGDPPFFEVDVHVGGDVDGEESALLPCNSTCDENVENTFSLSRRKRLHQPLNKAEVTDL</sequence>
<feature type="domain" description="Gnk2-homologous" evidence="21">
    <location>
        <begin position="30"/>
        <end position="131"/>
    </location>
</feature>
<dbReference type="PANTHER" id="PTHR47973">
    <property type="entry name" value="CYSTEINE-RICH RECEPTOR-LIKE PROTEIN KINASE 3"/>
    <property type="match status" value="1"/>
</dbReference>
<dbReference type="Gene3D" id="3.30.200.20">
    <property type="entry name" value="Phosphorylase Kinase, domain 1"/>
    <property type="match status" value="2"/>
</dbReference>
<dbReference type="InterPro" id="IPR017441">
    <property type="entry name" value="Protein_kinase_ATP_BS"/>
</dbReference>
<dbReference type="PROSITE" id="PS50011">
    <property type="entry name" value="PROTEIN_KINASE_DOM"/>
    <property type="match status" value="2"/>
</dbReference>
<feature type="domain" description="Gnk2-homologous" evidence="21">
    <location>
        <begin position="846"/>
        <end position="950"/>
    </location>
</feature>
<feature type="domain" description="Protein kinase" evidence="20">
    <location>
        <begin position="1024"/>
        <end position="1317"/>
    </location>
</feature>
<dbReference type="FunFam" id="3.30.430.20:FF:000005">
    <property type="entry name" value="Cysteine-rich receptor-like protein kinase 2"/>
    <property type="match status" value="2"/>
</dbReference>
<dbReference type="FunFam" id="3.30.430.20:FF:000015">
    <property type="entry name" value="Cysteine-rich receptor-like protein kinase 3"/>
    <property type="match status" value="2"/>
</dbReference>
<keyword evidence="8 17" id="KW-0547">Nucleotide-binding</keyword>
<dbReference type="GO" id="GO:0005524">
    <property type="term" value="F:ATP binding"/>
    <property type="evidence" value="ECO:0007669"/>
    <property type="project" value="UniProtKB-UniRule"/>
</dbReference>
<evidence type="ECO:0000256" key="18">
    <source>
        <dbReference type="SAM" id="Phobius"/>
    </source>
</evidence>
<dbReference type="Pfam" id="PF00069">
    <property type="entry name" value="Pkinase"/>
    <property type="match status" value="1"/>
</dbReference>
<evidence type="ECO:0000256" key="6">
    <source>
        <dbReference type="ARBA" id="ARBA00022729"/>
    </source>
</evidence>
<evidence type="ECO:0000256" key="11">
    <source>
        <dbReference type="ARBA" id="ARBA00022989"/>
    </source>
</evidence>
<keyword evidence="13" id="KW-0675">Receptor</keyword>
<feature type="domain" description="Gnk2-homologous" evidence="21">
    <location>
        <begin position="738"/>
        <end position="839"/>
    </location>
</feature>
<feature type="domain" description="Gnk2-homologous" evidence="21">
    <location>
        <begin position="147"/>
        <end position="252"/>
    </location>
</feature>
<keyword evidence="6 19" id="KW-0732">Signal</keyword>
<accession>A0AAQ3TDJ7</accession>
<evidence type="ECO:0000313" key="22">
    <source>
        <dbReference type="EMBL" id="WVZ70057.1"/>
    </source>
</evidence>
<keyword evidence="14" id="KW-0325">Glycoprotein</keyword>
<dbReference type="EMBL" id="CP144748">
    <property type="protein sequence ID" value="WVZ70057.1"/>
    <property type="molecule type" value="Genomic_DNA"/>
</dbReference>
<dbReference type="FunFam" id="3.30.200.20:FF:001208">
    <property type="entry name" value="Putative DUF26-domain receptor-like protein kinase family protein"/>
    <property type="match status" value="2"/>
</dbReference>
<keyword evidence="7" id="KW-0677">Repeat</keyword>
<evidence type="ECO:0000256" key="17">
    <source>
        <dbReference type="PROSITE-ProRule" id="PRU10141"/>
    </source>
</evidence>
<dbReference type="PROSITE" id="PS51473">
    <property type="entry name" value="GNK2"/>
    <property type="match status" value="4"/>
</dbReference>
<dbReference type="PROSITE" id="PS00108">
    <property type="entry name" value="PROTEIN_KINASE_ST"/>
    <property type="match status" value="2"/>
</dbReference>
<feature type="transmembrane region" description="Helical" evidence="18">
    <location>
        <begin position="269"/>
        <end position="292"/>
    </location>
</feature>
<feature type="domain" description="Protein kinase" evidence="20">
    <location>
        <begin position="337"/>
        <end position="622"/>
    </location>
</feature>
<dbReference type="FunFam" id="1.10.510.10:FF:000336">
    <property type="entry name" value="Cysteine-rich receptor-like protein kinase 2"/>
    <property type="match status" value="2"/>
</dbReference>
<comment type="catalytic activity">
    <reaction evidence="16">
        <text>L-threonyl-[protein] + ATP = O-phospho-L-threonyl-[protein] + ADP + H(+)</text>
        <dbReference type="Rhea" id="RHEA:46608"/>
        <dbReference type="Rhea" id="RHEA-COMP:11060"/>
        <dbReference type="Rhea" id="RHEA-COMP:11605"/>
        <dbReference type="ChEBI" id="CHEBI:15378"/>
        <dbReference type="ChEBI" id="CHEBI:30013"/>
        <dbReference type="ChEBI" id="CHEBI:30616"/>
        <dbReference type="ChEBI" id="CHEBI:61977"/>
        <dbReference type="ChEBI" id="CHEBI:456216"/>
    </reaction>
</comment>
<keyword evidence="3" id="KW-0597">Phosphoprotein</keyword>
<dbReference type="Proteomes" id="UP001341281">
    <property type="component" value="Chromosome 04"/>
</dbReference>
<keyword evidence="23" id="KW-1185">Reference proteome</keyword>
<keyword evidence="12 18" id="KW-0472">Membrane</keyword>
<evidence type="ECO:0000256" key="7">
    <source>
        <dbReference type="ARBA" id="ARBA00022737"/>
    </source>
</evidence>
<feature type="transmembrane region" description="Helical" evidence="18">
    <location>
        <begin position="707"/>
        <end position="728"/>
    </location>
</feature>
<evidence type="ECO:0000256" key="3">
    <source>
        <dbReference type="ARBA" id="ARBA00022553"/>
    </source>
</evidence>
<evidence type="ECO:0000256" key="9">
    <source>
        <dbReference type="ARBA" id="ARBA00022777"/>
    </source>
</evidence>
<reference evidence="22 23" key="1">
    <citation type="submission" date="2024-02" db="EMBL/GenBank/DDBJ databases">
        <title>High-quality chromosome-scale genome assembly of Pensacola bahiagrass (Paspalum notatum Flugge var. saurae).</title>
        <authorList>
            <person name="Vega J.M."/>
            <person name="Podio M."/>
            <person name="Orjuela J."/>
            <person name="Siena L.A."/>
            <person name="Pessino S.C."/>
            <person name="Combes M.C."/>
            <person name="Mariac C."/>
            <person name="Albertini E."/>
            <person name="Pupilli F."/>
            <person name="Ortiz J.P.A."/>
            <person name="Leblanc O."/>
        </authorList>
    </citation>
    <scope>NUCLEOTIDE SEQUENCE [LARGE SCALE GENOMIC DNA]</scope>
    <source>
        <strain evidence="22">R1</strain>
        <tissue evidence="22">Leaf</tissue>
    </source>
</reference>
<keyword evidence="11 18" id="KW-1133">Transmembrane helix</keyword>
<feature type="binding site" evidence="17">
    <location>
        <position position="1052"/>
    </location>
    <ligand>
        <name>ATP</name>
        <dbReference type="ChEBI" id="CHEBI:30616"/>
    </ligand>
</feature>
<dbReference type="InterPro" id="IPR002902">
    <property type="entry name" value="GNK2"/>
</dbReference>
<evidence type="ECO:0000256" key="1">
    <source>
        <dbReference type="ARBA" id="ARBA00004167"/>
    </source>
</evidence>
<evidence type="ECO:0000259" key="20">
    <source>
        <dbReference type="PROSITE" id="PS50011"/>
    </source>
</evidence>
<dbReference type="InterPro" id="IPR038408">
    <property type="entry name" value="GNK2_sf"/>
</dbReference>
<proteinExistence type="predicted"/>
<evidence type="ECO:0008006" key="24">
    <source>
        <dbReference type="Google" id="ProtNLM"/>
    </source>
</evidence>
<keyword evidence="9" id="KW-0418">Kinase</keyword>
<dbReference type="GO" id="GO:0016020">
    <property type="term" value="C:membrane"/>
    <property type="evidence" value="ECO:0007669"/>
    <property type="project" value="UniProtKB-SubCell"/>
</dbReference>
<dbReference type="PROSITE" id="PS00107">
    <property type="entry name" value="PROTEIN_KINASE_ATP"/>
    <property type="match status" value="2"/>
</dbReference>
<dbReference type="InterPro" id="IPR001245">
    <property type="entry name" value="Ser-Thr/Tyr_kinase_cat_dom"/>
</dbReference>
<dbReference type="Gene3D" id="1.10.510.10">
    <property type="entry name" value="Transferase(Phosphotransferase) domain 1"/>
    <property type="match status" value="2"/>
</dbReference>
<evidence type="ECO:0000256" key="19">
    <source>
        <dbReference type="SAM" id="SignalP"/>
    </source>
</evidence>
<comment type="catalytic activity">
    <reaction evidence="15">
        <text>L-seryl-[protein] + ATP = O-phospho-L-seryl-[protein] + ADP + H(+)</text>
        <dbReference type="Rhea" id="RHEA:17989"/>
        <dbReference type="Rhea" id="RHEA-COMP:9863"/>
        <dbReference type="Rhea" id="RHEA-COMP:11604"/>
        <dbReference type="ChEBI" id="CHEBI:15378"/>
        <dbReference type="ChEBI" id="CHEBI:29999"/>
        <dbReference type="ChEBI" id="CHEBI:30616"/>
        <dbReference type="ChEBI" id="CHEBI:83421"/>
        <dbReference type="ChEBI" id="CHEBI:456216"/>
    </reaction>
</comment>
<evidence type="ECO:0000313" key="23">
    <source>
        <dbReference type="Proteomes" id="UP001341281"/>
    </source>
</evidence>
<name>A0AAQ3TDJ7_PASNO</name>
<dbReference type="InterPro" id="IPR008271">
    <property type="entry name" value="Ser/Thr_kinase_AS"/>
</dbReference>
<organism evidence="22 23">
    <name type="scientific">Paspalum notatum var. saurae</name>
    <dbReference type="NCBI Taxonomy" id="547442"/>
    <lineage>
        <taxon>Eukaryota</taxon>
        <taxon>Viridiplantae</taxon>
        <taxon>Streptophyta</taxon>
        <taxon>Embryophyta</taxon>
        <taxon>Tracheophyta</taxon>
        <taxon>Spermatophyta</taxon>
        <taxon>Magnoliopsida</taxon>
        <taxon>Liliopsida</taxon>
        <taxon>Poales</taxon>
        <taxon>Poaceae</taxon>
        <taxon>PACMAD clade</taxon>
        <taxon>Panicoideae</taxon>
        <taxon>Andropogonodae</taxon>
        <taxon>Paspaleae</taxon>
        <taxon>Paspalinae</taxon>
        <taxon>Paspalum</taxon>
    </lineage>
</organism>